<evidence type="ECO:0000313" key="11">
    <source>
        <dbReference type="WBParaSite" id="GPUH_0000466001-mRNA-1"/>
    </source>
</evidence>
<organism evidence="11">
    <name type="scientific">Gongylonema pulchrum</name>
    <dbReference type="NCBI Taxonomy" id="637853"/>
    <lineage>
        <taxon>Eukaryota</taxon>
        <taxon>Metazoa</taxon>
        <taxon>Ecdysozoa</taxon>
        <taxon>Nematoda</taxon>
        <taxon>Chromadorea</taxon>
        <taxon>Rhabditida</taxon>
        <taxon>Spirurina</taxon>
        <taxon>Spiruromorpha</taxon>
        <taxon>Spiruroidea</taxon>
        <taxon>Gongylonematidae</taxon>
        <taxon>Gongylonema</taxon>
    </lineage>
</organism>
<name>A0A183D7G2_9BILA</name>
<dbReference type="EMBL" id="UYRT01009040">
    <property type="protein sequence ID" value="VDK46480.1"/>
    <property type="molecule type" value="Genomic_DNA"/>
</dbReference>
<evidence type="ECO:0000313" key="9">
    <source>
        <dbReference type="EMBL" id="VDK46480.1"/>
    </source>
</evidence>
<evidence type="ECO:0000256" key="3">
    <source>
        <dbReference type="ARBA" id="ARBA00022692"/>
    </source>
</evidence>
<comment type="similarity">
    <text evidence="2">Belongs to the NEMP family.</text>
</comment>
<keyword evidence="10" id="KW-1185">Reference proteome</keyword>
<sequence>MLQHYRDDQRLWGLVRRVKLLRSKQLSPFQSTVVGIRTQRPYAVKLRVWKINYMRLAVFLGGLALFVMSQTLVRNAFFYYTSGCMIGVLASLLIVGFIVYRFTPKVQAFIIL</sequence>
<dbReference type="GO" id="GO:0005637">
    <property type="term" value="C:nuclear inner membrane"/>
    <property type="evidence" value="ECO:0007669"/>
    <property type="project" value="UniProtKB-SubCell"/>
</dbReference>
<keyword evidence="7" id="KW-0539">Nucleus</keyword>
<dbReference type="Pfam" id="PF10225">
    <property type="entry name" value="NEMP"/>
    <property type="match status" value="1"/>
</dbReference>
<dbReference type="PANTHER" id="PTHR13598">
    <property type="entry name" value="AT07567P-RELATED"/>
    <property type="match status" value="1"/>
</dbReference>
<dbReference type="InterPro" id="IPR019358">
    <property type="entry name" value="NEMP_fam"/>
</dbReference>
<dbReference type="PANTHER" id="PTHR13598:SF1">
    <property type="entry name" value="AT07567P-RELATED"/>
    <property type="match status" value="1"/>
</dbReference>
<keyword evidence="5 8" id="KW-1133">Transmembrane helix</keyword>
<evidence type="ECO:0000256" key="5">
    <source>
        <dbReference type="ARBA" id="ARBA00022989"/>
    </source>
</evidence>
<dbReference type="Proteomes" id="UP000271098">
    <property type="component" value="Unassembled WGS sequence"/>
</dbReference>
<keyword evidence="4" id="KW-0732">Signal</keyword>
<gene>
    <name evidence="9" type="ORF">GPUH_LOCUS4653</name>
</gene>
<evidence type="ECO:0000256" key="2">
    <source>
        <dbReference type="ARBA" id="ARBA00005748"/>
    </source>
</evidence>
<reference evidence="9 10" key="2">
    <citation type="submission" date="2018-11" db="EMBL/GenBank/DDBJ databases">
        <authorList>
            <consortium name="Pathogen Informatics"/>
        </authorList>
    </citation>
    <scope>NUCLEOTIDE SEQUENCE [LARGE SCALE GENOMIC DNA]</scope>
</reference>
<dbReference type="AlphaFoldDB" id="A0A183D7G2"/>
<evidence type="ECO:0000256" key="4">
    <source>
        <dbReference type="ARBA" id="ARBA00022729"/>
    </source>
</evidence>
<comment type="subcellular location">
    <subcellularLocation>
        <location evidence="1">Nucleus inner membrane</location>
        <topology evidence="1">Multi-pass membrane protein</topology>
        <orientation evidence="1">Nucleoplasmic side</orientation>
    </subcellularLocation>
</comment>
<keyword evidence="6 8" id="KW-0472">Membrane</keyword>
<keyword evidence="3 8" id="KW-0812">Transmembrane</keyword>
<proteinExistence type="inferred from homology"/>
<dbReference type="WBParaSite" id="GPUH_0000466001-mRNA-1">
    <property type="protein sequence ID" value="GPUH_0000466001-mRNA-1"/>
    <property type="gene ID" value="GPUH_0000466001"/>
</dbReference>
<evidence type="ECO:0000256" key="8">
    <source>
        <dbReference type="SAM" id="Phobius"/>
    </source>
</evidence>
<protein>
    <submittedName>
        <fullName evidence="11">Inner membrane protein</fullName>
    </submittedName>
</protein>
<feature type="transmembrane region" description="Helical" evidence="8">
    <location>
        <begin position="53"/>
        <end position="72"/>
    </location>
</feature>
<evidence type="ECO:0000256" key="1">
    <source>
        <dbReference type="ARBA" id="ARBA00004575"/>
    </source>
</evidence>
<evidence type="ECO:0000256" key="6">
    <source>
        <dbReference type="ARBA" id="ARBA00023136"/>
    </source>
</evidence>
<accession>A0A183D7G2</accession>
<feature type="transmembrane region" description="Helical" evidence="8">
    <location>
        <begin position="78"/>
        <end position="100"/>
    </location>
</feature>
<evidence type="ECO:0000256" key="7">
    <source>
        <dbReference type="ARBA" id="ARBA00023242"/>
    </source>
</evidence>
<dbReference type="OrthoDB" id="509138at2759"/>
<reference evidence="11" key="1">
    <citation type="submission" date="2016-06" db="UniProtKB">
        <authorList>
            <consortium name="WormBaseParasite"/>
        </authorList>
    </citation>
    <scope>IDENTIFICATION</scope>
</reference>
<evidence type="ECO:0000313" key="10">
    <source>
        <dbReference type="Proteomes" id="UP000271098"/>
    </source>
</evidence>